<sequence>MWCCCRLIRSSFAFNGTTPQHNERKKHWATFMEISKTVDDEKMMQKSINIKDILTFTTLVESREVDKSI</sequence>
<protein>
    <submittedName>
        <fullName evidence="1">CLUMA_CG016722, isoform A</fullName>
    </submittedName>
</protein>
<dbReference type="EMBL" id="CVRI01000059">
    <property type="protein sequence ID" value="CRL03099.1"/>
    <property type="molecule type" value="Genomic_DNA"/>
</dbReference>
<keyword evidence="2" id="KW-1185">Reference proteome</keyword>
<reference evidence="1 2" key="1">
    <citation type="submission" date="2015-04" db="EMBL/GenBank/DDBJ databases">
        <authorList>
            <person name="Syromyatnikov M.Y."/>
            <person name="Popov V.N."/>
        </authorList>
    </citation>
    <scope>NUCLEOTIDE SEQUENCE [LARGE SCALE GENOMIC DNA]</scope>
</reference>
<gene>
    <name evidence="1" type="ORF">CLUMA_CG016722</name>
</gene>
<dbReference type="AlphaFoldDB" id="A0A1J1IS90"/>
<evidence type="ECO:0000313" key="2">
    <source>
        <dbReference type="Proteomes" id="UP000183832"/>
    </source>
</evidence>
<proteinExistence type="predicted"/>
<accession>A0A1J1IS90</accession>
<organism evidence="1 2">
    <name type="scientific">Clunio marinus</name>
    <dbReference type="NCBI Taxonomy" id="568069"/>
    <lineage>
        <taxon>Eukaryota</taxon>
        <taxon>Metazoa</taxon>
        <taxon>Ecdysozoa</taxon>
        <taxon>Arthropoda</taxon>
        <taxon>Hexapoda</taxon>
        <taxon>Insecta</taxon>
        <taxon>Pterygota</taxon>
        <taxon>Neoptera</taxon>
        <taxon>Endopterygota</taxon>
        <taxon>Diptera</taxon>
        <taxon>Nematocera</taxon>
        <taxon>Chironomoidea</taxon>
        <taxon>Chironomidae</taxon>
        <taxon>Clunio</taxon>
    </lineage>
</organism>
<dbReference type="Proteomes" id="UP000183832">
    <property type="component" value="Unassembled WGS sequence"/>
</dbReference>
<evidence type="ECO:0000313" key="1">
    <source>
        <dbReference type="EMBL" id="CRL03099.1"/>
    </source>
</evidence>
<name>A0A1J1IS90_9DIPT</name>